<dbReference type="PANTHER" id="PTHR21704">
    <property type="entry name" value="NIPPED-B-LIKE PROTEIN DELANGIN SCC2-RELATED"/>
    <property type="match status" value="1"/>
</dbReference>
<dbReference type="InterPro" id="IPR011989">
    <property type="entry name" value="ARM-like"/>
</dbReference>
<evidence type="ECO:0000256" key="2">
    <source>
        <dbReference type="ARBA" id="ARBA00009252"/>
    </source>
</evidence>
<dbReference type="GO" id="GO:0034087">
    <property type="term" value="P:establishment of mitotic sister chromatid cohesion"/>
    <property type="evidence" value="ECO:0007669"/>
    <property type="project" value="TreeGrafter"/>
</dbReference>
<dbReference type="Proteomes" id="UP001178507">
    <property type="component" value="Unassembled WGS sequence"/>
</dbReference>
<dbReference type="Gene3D" id="1.25.10.10">
    <property type="entry name" value="Leucine-rich Repeat Variant"/>
    <property type="match status" value="2"/>
</dbReference>
<feature type="region of interest" description="Disordered" evidence="7">
    <location>
        <begin position="1235"/>
        <end position="1269"/>
    </location>
</feature>
<dbReference type="GO" id="GO:0061775">
    <property type="term" value="F:cohesin loader activity"/>
    <property type="evidence" value="ECO:0007669"/>
    <property type="project" value="InterPro"/>
</dbReference>
<keyword evidence="4 6" id="KW-0539">Nucleus</keyword>
<keyword evidence="10" id="KW-1185">Reference proteome</keyword>
<evidence type="ECO:0000256" key="5">
    <source>
        <dbReference type="ARBA" id="ARBA00023306"/>
    </source>
</evidence>
<dbReference type="GO" id="GO:0010468">
    <property type="term" value="P:regulation of gene expression"/>
    <property type="evidence" value="ECO:0007669"/>
    <property type="project" value="InterPro"/>
</dbReference>
<feature type="compositionally biased region" description="Basic and acidic residues" evidence="7">
    <location>
        <begin position="1634"/>
        <end position="1643"/>
    </location>
</feature>
<accession>A0AA36J509</accession>
<dbReference type="Pfam" id="PF12830">
    <property type="entry name" value="Nipped-B_C"/>
    <property type="match status" value="1"/>
</dbReference>
<feature type="compositionally biased region" description="Basic and acidic residues" evidence="7">
    <location>
        <begin position="1596"/>
        <end position="1613"/>
    </location>
</feature>
<evidence type="ECO:0000256" key="7">
    <source>
        <dbReference type="SAM" id="MobiDB-lite"/>
    </source>
</evidence>
<reference evidence="9" key="1">
    <citation type="submission" date="2023-08" db="EMBL/GenBank/DDBJ databases">
        <authorList>
            <person name="Chen Y."/>
            <person name="Shah S."/>
            <person name="Dougan E. K."/>
            <person name="Thang M."/>
            <person name="Chan C."/>
        </authorList>
    </citation>
    <scope>NUCLEOTIDE SEQUENCE</scope>
</reference>
<dbReference type="EMBL" id="CAUJNA010003307">
    <property type="protein sequence ID" value="CAJ1398670.1"/>
    <property type="molecule type" value="Genomic_DNA"/>
</dbReference>
<feature type="compositionally biased region" description="Acidic residues" evidence="7">
    <location>
        <begin position="1678"/>
        <end position="1692"/>
    </location>
</feature>
<comment type="subcellular location">
    <subcellularLocation>
        <location evidence="1 6">Nucleus</location>
    </subcellularLocation>
</comment>
<evidence type="ECO:0000313" key="9">
    <source>
        <dbReference type="EMBL" id="CAJ1398670.1"/>
    </source>
</evidence>
<comment type="similarity">
    <text evidence="2 6">Belongs to the SCC2/Nipped-B family.</text>
</comment>
<evidence type="ECO:0000256" key="6">
    <source>
        <dbReference type="RuleBase" id="RU364107"/>
    </source>
</evidence>
<dbReference type="Pfam" id="PF12765">
    <property type="entry name" value="Cohesin_HEAT"/>
    <property type="match status" value="1"/>
</dbReference>
<dbReference type="InterPro" id="IPR016024">
    <property type="entry name" value="ARM-type_fold"/>
</dbReference>
<dbReference type="InterPro" id="IPR026003">
    <property type="entry name" value="Cohesin_HEAT"/>
</dbReference>
<sequence length="1692" mass="186814">MAPKLRLGKKSDAATESHVERMARLSLQKANDSLPEMDRLLNTLPKAVKQFVDAYSGLSSEELLLKAPASLEPAKTLRQVAWHFRDLSWRTSLKPEQASMLCKVFADPLHLIQVLVTLVGGLDLQGLLGKGVSSAALLGAFLLGLEVSTLYCVLASSFGVPVTLVVEEVSLGIVRCLKESLRQIIAPMLSPDGERSRKATAHDTGVDLPFSAEEGTTLCTCVADLMQAMHEFLSRHKLGEDQLHQLIHMALSVFFLEPNFRLCSTAEEVLVTIFSRHSALRGSVLQEFLSRAPRLPSGKKAKKFQLPATEDSAAYGLSTWTHLLLRLCQSSCLPLREPIGANVDFDNLLSQRPASQSVVSQLMAGLLQRLVLSRSKDEEARAILEDFAEELLHVAFKPMWPAAVALLRLLLQQLIGLLQEKKQAGDITVREFALKLLSKAEVRLWHHAVQTAQDLIKLPAWTDPPEEVSKDRRLLQHIALRVSLEDGRDLPWSHAARAVEAWDAELFLAKGATDAQAQGLKSFSDEMVFLHLTMAFLADECVVPLLLPPTTIVDGAATGAPAAPLSGCVFDASHPVHAWSFLVCDLSEAAQDPEANKKKGSPMQRFLASAWCSPTLVCDTASWRGVGGRRVLLPYTVYKVYRQLRSNELANLRRAALDCIIMQANSAQASLRKTAMRALSELVDLDISVLTLRPVEETVEMRLRDESSWVRQVSLDLLGRILEGSLAEGHSGEATPKLLSMEGSEATARSMLLRFHKTVRGRVNDTAVIVRRQATKILSAFVLNHPDHPDVVPVTLDLLRRSTDSEALRNLVMGTFELLWFMDDEPTPEAARQLSRVVDASKSIACMGDVLTELLRRFRKTIGSKKNSKGYEFAIRRWTTLILNEFVQLKCKQPPVGKKTKGSAKEPHLSAEEQWLLRRSLLSTLEAFAAAQPKDLLVHLRPLTIYLALEDDSTAEEQWVAIKVCRILSTVLPYVAERRGLMDHRQVQVDLQALIRSQPSSGVHEAVRCLCLVVKYVTGDLGQIVTHMNVAVPSLTKLCSMGEELGTLEQIQVMYMSRQAWILASILESLSIDDYIHLEGVADQPRRVLPRSELKFELLSGSVAATVADILLRMYGLGGAQLRAVAASCMGFFLKGQRSFTKDKRISELLAGSLSSGDLLLCRKGLETLSALLGHFRVEADKESKAGAVDFADSRDHRVAGKSKETTTNSAIEAAQPLAAFADQALAHISLSGSVGPAAKPKKSRKRSASVAPPTPPTPTQEPTAAPEDRAEGVLRVRVEALAVVRHLHQQGLVNPMAVLPKVFALAFAGDVRLSEPATVMLKEMLELRPNLLLNRLDEAFREAFLALLCGTPVHLGEALAPQQLAGLGDVYAERFRKQKAIRDSFLRKALQQMQKLNFGRFEERFAELAALGVVDEESESRRAPGTPRRAKVGQLPLRQRQQLLYAQFIASAVGALPFAFESEPLLLVFECNHHLSLHAGTLLASFEGEDLKNPPAPDQVFVDALSIVSCVVLKSMLKREFNLSAEQCATFNPRDLRQERIKSFPVVFREKDEGAVKSRFPAAEWLEKVLPLVDNVGKPKEIAAYIRRLTDADPWDDSRARHENKVDALEGRRGRRKKVGPAPTPGRGRGRGKTAEKAAEPKKKGKRRGYESEDDSDFEGPKGKRPRARREPREEVEAAEESEDPEPPDID</sequence>
<evidence type="ECO:0000256" key="4">
    <source>
        <dbReference type="ARBA" id="ARBA00023242"/>
    </source>
</evidence>
<feature type="region of interest" description="Disordered" evidence="7">
    <location>
        <begin position="1596"/>
        <end position="1692"/>
    </location>
</feature>
<evidence type="ECO:0000259" key="8">
    <source>
        <dbReference type="Pfam" id="PF12830"/>
    </source>
</evidence>
<proteinExistence type="inferred from homology"/>
<dbReference type="SUPFAM" id="SSF48371">
    <property type="entry name" value="ARM repeat"/>
    <property type="match status" value="1"/>
</dbReference>
<dbReference type="PANTHER" id="PTHR21704:SF18">
    <property type="entry name" value="NIPPED-B-LIKE PROTEIN"/>
    <property type="match status" value="1"/>
</dbReference>
<dbReference type="GO" id="GO:0140588">
    <property type="term" value="P:chromatin looping"/>
    <property type="evidence" value="ECO:0007669"/>
    <property type="project" value="InterPro"/>
</dbReference>
<dbReference type="GO" id="GO:0071169">
    <property type="term" value="P:establishment of protein localization to chromatin"/>
    <property type="evidence" value="ECO:0007669"/>
    <property type="project" value="TreeGrafter"/>
</dbReference>
<name>A0AA36J509_9DINO</name>
<protein>
    <recommendedName>
        <fullName evidence="6">Sister chromatid cohesion protein</fullName>
    </recommendedName>
</protein>
<evidence type="ECO:0000313" key="10">
    <source>
        <dbReference type="Proteomes" id="UP001178507"/>
    </source>
</evidence>
<comment type="caution">
    <text evidence="9">The sequence shown here is derived from an EMBL/GenBank/DDBJ whole genome shotgun (WGS) entry which is preliminary data.</text>
</comment>
<dbReference type="GO" id="GO:1990414">
    <property type="term" value="P:replication-born double-strand break repair via sister chromatid exchange"/>
    <property type="evidence" value="ECO:0007669"/>
    <property type="project" value="TreeGrafter"/>
</dbReference>
<dbReference type="GO" id="GO:0090694">
    <property type="term" value="C:Scc2-Scc4 cohesin loading complex"/>
    <property type="evidence" value="ECO:0007669"/>
    <property type="project" value="TreeGrafter"/>
</dbReference>
<keyword evidence="5 6" id="KW-0131">Cell cycle</keyword>
<dbReference type="InterPro" id="IPR024986">
    <property type="entry name" value="Nipped-B_C"/>
</dbReference>
<evidence type="ECO:0000256" key="1">
    <source>
        <dbReference type="ARBA" id="ARBA00004123"/>
    </source>
</evidence>
<organism evidence="9 10">
    <name type="scientific">Effrenium voratum</name>
    <dbReference type="NCBI Taxonomy" id="2562239"/>
    <lineage>
        <taxon>Eukaryota</taxon>
        <taxon>Sar</taxon>
        <taxon>Alveolata</taxon>
        <taxon>Dinophyceae</taxon>
        <taxon>Suessiales</taxon>
        <taxon>Symbiodiniaceae</taxon>
        <taxon>Effrenium</taxon>
    </lineage>
</organism>
<dbReference type="InterPro" id="IPR033031">
    <property type="entry name" value="Scc2/Nipped-B"/>
</dbReference>
<dbReference type="GO" id="GO:0003682">
    <property type="term" value="F:chromatin binding"/>
    <property type="evidence" value="ECO:0007669"/>
    <property type="project" value="TreeGrafter"/>
</dbReference>
<feature type="domain" description="Sister chromatid cohesion C-terminal" evidence="8">
    <location>
        <begin position="1276"/>
        <end position="1473"/>
    </location>
</feature>
<evidence type="ECO:0000256" key="3">
    <source>
        <dbReference type="ARBA" id="ARBA00022737"/>
    </source>
</evidence>
<gene>
    <name evidence="9" type="ORF">EVOR1521_LOCUS22401</name>
</gene>
<keyword evidence="3 6" id="KW-0677">Repeat</keyword>